<evidence type="ECO:0000256" key="3">
    <source>
        <dbReference type="ARBA" id="ARBA00022989"/>
    </source>
</evidence>
<evidence type="ECO:0000256" key="2">
    <source>
        <dbReference type="ARBA" id="ARBA00022692"/>
    </source>
</evidence>
<protein>
    <recommendedName>
        <fullName evidence="7">TonB C-terminal domain-containing protein</fullName>
    </recommendedName>
</protein>
<sequence length="260" mass="28024">MITREKTAGIVGTIIFAVLLLLILLFSYFTPVTPPEELEGIPVMFGNVENALGTTESPMNEISPAPAQPPSVPEHSPNEPLITQNTEPTIDVVAQREEERRRAQLAEQRRLQEEAARKQREEEARRREINRQMSGLFGENSGSRGEIEGSGTQGVSTGNASQGATSGTGGIGTYDLGGRSLGSGGLAQPNYSVNDYGTVVVDITVDPRGNVIKAEIGRGTNTPNNSLRNEALRAASRTRFNAINSANNQKGTITYRFNLN</sequence>
<organism evidence="8">
    <name type="scientific">bioreactor metagenome</name>
    <dbReference type="NCBI Taxonomy" id="1076179"/>
    <lineage>
        <taxon>unclassified sequences</taxon>
        <taxon>metagenomes</taxon>
        <taxon>ecological metagenomes</taxon>
    </lineage>
</organism>
<gene>
    <name evidence="8" type="ORF">SDC9_103944</name>
</gene>
<evidence type="ECO:0000256" key="1">
    <source>
        <dbReference type="ARBA" id="ARBA00004167"/>
    </source>
</evidence>
<keyword evidence="4 6" id="KW-0472">Membrane</keyword>
<dbReference type="Gene3D" id="3.30.1150.10">
    <property type="match status" value="1"/>
</dbReference>
<dbReference type="AlphaFoldDB" id="A0A645B1T1"/>
<dbReference type="InterPro" id="IPR006260">
    <property type="entry name" value="TonB/TolA_C"/>
</dbReference>
<feature type="transmembrane region" description="Helical" evidence="6">
    <location>
        <begin position="7"/>
        <end position="29"/>
    </location>
</feature>
<feature type="compositionally biased region" description="Polar residues" evidence="5">
    <location>
        <begin position="153"/>
        <end position="165"/>
    </location>
</feature>
<evidence type="ECO:0000313" key="8">
    <source>
        <dbReference type="EMBL" id="MPM57123.1"/>
    </source>
</evidence>
<dbReference type="EMBL" id="VSSQ01016104">
    <property type="protein sequence ID" value="MPM57123.1"/>
    <property type="molecule type" value="Genomic_DNA"/>
</dbReference>
<name>A0A645B1T1_9ZZZZ</name>
<evidence type="ECO:0000256" key="6">
    <source>
        <dbReference type="SAM" id="Phobius"/>
    </source>
</evidence>
<evidence type="ECO:0000259" key="7">
    <source>
        <dbReference type="Pfam" id="PF03544"/>
    </source>
</evidence>
<keyword evidence="2 6" id="KW-0812">Transmembrane</keyword>
<feature type="compositionally biased region" description="Basic and acidic residues" evidence="5">
    <location>
        <begin position="94"/>
        <end position="130"/>
    </location>
</feature>
<dbReference type="InterPro" id="IPR037682">
    <property type="entry name" value="TonB_C"/>
</dbReference>
<evidence type="ECO:0000256" key="4">
    <source>
        <dbReference type="ARBA" id="ARBA00023136"/>
    </source>
</evidence>
<evidence type="ECO:0000256" key="5">
    <source>
        <dbReference type="SAM" id="MobiDB-lite"/>
    </source>
</evidence>
<dbReference type="GO" id="GO:0055085">
    <property type="term" value="P:transmembrane transport"/>
    <property type="evidence" value="ECO:0007669"/>
    <property type="project" value="InterPro"/>
</dbReference>
<reference evidence="8" key="1">
    <citation type="submission" date="2019-08" db="EMBL/GenBank/DDBJ databases">
        <authorList>
            <person name="Kucharzyk K."/>
            <person name="Murdoch R.W."/>
            <person name="Higgins S."/>
            <person name="Loffler F."/>
        </authorList>
    </citation>
    <scope>NUCLEOTIDE SEQUENCE</scope>
</reference>
<comment type="caution">
    <text evidence="8">The sequence shown here is derived from an EMBL/GenBank/DDBJ whole genome shotgun (WGS) entry which is preliminary data.</text>
</comment>
<dbReference type="SUPFAM" id="SSF74653">
    <property type="entry name" value="TolA/TonB C-terminal domain"/>
    <property type="match status" value="1"/>
</dbReference>
<accession>A0A645B1T1</accession>
<feature type="region of interest" description="Disordered" evidence="5">
    <location>
        <begin position="54"/>
        <end position="168"/>
    </location>
</feature>
<proteinExistence type="predicted"/>
<dbReference type="Pfam" id="PF03544">
    <property type="entry name" value="TonB_C"/>
    <property type="match status" value="1"/>
</dbReference>
<keyword evidence="3 6" id="KW-1133">Transmembrane helix</keyword>
<dbReference type="NCBIfam" id="TIGR01352">
    <property type="entry name" value="tonB_Cterm"/>
    <property type="match status" value="1"/>
</dbReference>
<comment type="subcellular location">
    <subcellularLocation>
        <location evidence="1">Membrane</location>
        <topology evidence="1">Single-pass membrane protein</topology>
    </subcellularLocation>
</comment>
<dbReference type="GO" id="GO:0016020">
    <property type="term" value="C:membrane"/>
    <property type="evidence" value="ECO:0007669"/>
    <property type="project" value="UniProtKB-SubCell"/>
</dbReference>
<feature type="domain" description="TonB C-terminal" evidence="7">
    <location>
        <begin position="196"/>
        <end position="259"/>
    </location>
</feature>